<dbReference type="Pfam" id="PF07690">
    <property type="entry name" value="MFS_1"/>
    <property type="match status" value="1"/>
</dbReference>
<evidence type="ECO:0000256" key="1">
    <source>
        <dbReference type="ARBA" id="ARBA00004651"/>
    </source>
</evidence>
<evidence type="ECO:0000259" key="6">
    <source>
        <dbReference type="PROSITE" id="PS50850"/>
    </source>
</evidence>
<proteinExistence type="predicted"/>
<dbReference type="Gene3D" id="1.20.1250.20">
    <property type="entry name" value="MFS general substrate transporter like domains"/>
    <property type="match status" value="2"/>
</dbReference>
<gene>
    <name evidence="7" type="ORF">ACFPZF_15930</name>
</gene>
<feature type="domain" description="Major facilitator superfamily (MFS) profile" evidence="6">
    <location>
        <begin position="229"/>
        <end position="420"/>
    </location>
</feature>
<dbReference type="InterPro" id="IPR036259">
    <property type="entry name" value="MFS_trans_sf"/>
</dbReference>
<feature type="transmembrane region" description="Helical" evidence="5">
    <location>
        <begin position="321"/>
        <end position="344"/>
    </location>
</feature>
<feature type="transmembrane region" description="Helical" evidence="5">
    <location>
        <begin position="55"/>
        <end position="76"/>
    </location>
</feature>
<feature type="transmembrane region" description="Helical" evidence="5">
    <location>
        <begin position="181"/>
        <end position="199"/>
    </location>
</feature>
<dbReference type="PROSITE" id="PS50850">
    <property type="entry name" value="MFS"/>
    <property type="match status" value="1"/>
</dbReference>
<feature type="transmembrane region" description="Helical" evidence="5">
    <location>
        <begin position="388"/>
        <end position="409"/>
    </location>
</feature>
<sequence>MSASLAPLAPLASYRRVFAAPGSLLFTAAGLLARLSFAMNGVSTVVLIADRRGSYALAGAVSATGVVTAAVLMPLIGRLVDRHGQARVAVPSVLASVVPLVGLLLCVRLGAPAWTLFLCWAASATAPNVGGMARARWAHLHRDDDATRHRANSLEQALDELCFMTGPVLAMALCTGLFPEAGLMAGGALSTVGVLLFAAQRRTEPPLAAPVATADSGNAGALGVLRVGGMPAMLLAFLAVGLLFGSLEVTTLAYADSLGRQSAAGVLLGLVAAGSAVSGLVFGMVRVRRSAVQRLVGGIAAMTLLMAAPLAAAASGGGLGVLGAALLVAGCGTAPTMVSAMTLVQDLLPAGRINEGMSLAVACILVGISTGSTVGGAIAQHAPPGTGYAVPVAAALLALAAALAVRAAVSPRREAAGRLG</sequence>
<keyword evidence="3 5" id="KW-1133">Transmembrane helix</keyword>
<evidence type="ECO:0000313" key="7">
    <source>
        <dbReference type="EMBL" id="MFC5642838.1"/>
    </source>
</evidence>
<dbReference type="PANTHER" id="PTHR23542">
    <property type="match status" value="1"/>
</dbReference>
<evidence type="ECO:0000313" key="8">
    <source>
        <dbReference type="Proteomes" id="UP001596066"/>
    </source>
</evidence>
<feature type="transmembrane region" description="Helical" evidence="5">
    <location>
        <begin position="356"/>
        <end position="382"/>
    </location>
</feature>
<reference evidence="8" key="1">
    <citation type="journal article" date="2019" name="Int. J. Syst. Evol. Microbiol.">
        <title>The Global Catalogue of Microorganisms (GCM) 10K type strain sequencing project: providing services to taxonomists for standard genome sequencing and annotation.</title>
        <authorList>
            <consortium name="The Broad Institute Genomics Platform"/>
            <consortium name="The Broad Institute Genome Sequencing Center for Infectious Disease"/>
            <person name="Wu L."/>
            <person name="Ma J."/>
        </authorList>
    </citation>
    <scope>NUCLEOTIDE SEQUENCE [LARGE SCALE GENOMIC DNA]</scope>
    <source>
        <strain evidence="8">CGMCC 4.1622</strain>
    </source>
</reference>
<feature type="transmembrane region" description="Helical" evidence="5">
    <location>
        <begin position="88"/>
        <end position="107"/>
    </location>
</feature>
<dbReference type="RefSeq" id="WP_346142588.1">
    <property type="nucleotide sequence ID" value="NZ_BAAAUA010000010.1"/>
</dbReference>
<dbReference type="InterPro" id="IPR011701">
    <property type="entry name" value="MFS"/>
</dbReference>
<dbReference type="InterPro" id="IPR020846">
    <property type="entry name" value="MFS_dom"/>
</dbReference>
<organism evidence="7 8">
    <name type="scientific">Kitasatospora cinereorecta</name>
    <dbReference type="NCBI Taxonomy" id="285560"/>
    <lineage>
        <taxon>Bacteria</taxon>
        <taxon>Bacillati</taxon>
        <taxon>Actinomycetota</taxon>
        <taxon>Actinomycetes</taxon>
        <taxon>Kitasatosporales</taxon>
        <taxon>Streptomycetaceae</taxon>
        <taxon>Kitasatospora</taxon>
    </lineage>
</organism>
<accession>A0ABW0VAD0</accession>
<evidence type="ECO:0000256" key="3">
    <source>
        <dbReference type="ARBA" id="ARBA00022989"/>
    </source>
</evidence>
<evidence type="ECO:0000256" key="2">
    <source>
        <dbReference type="ARBA" id="ARBA00022692"/>
    </source>
</evidence>
<keyword evidence="4 5" id="KW-0472">Membrane</keyword>
<feature type="transmembrane region" description="Helical" evidence="5">
    <location>
        <begin position="295"/>
        <end position="315"/>
    </location>
</feature>
<protein>
    <submittedName>
        <fullName evidence="7">MFS transporter</fullName>
    </submittedName>
</protein>
<comment type="caution">
    <text evidence="7">The sequence shown here is derived from an EMBL/GenBank/DDBJ whole genome shotgun (WGS) entry which is preliminary data.</text>
</comment>
<dbReference type="SUPFAM" id="SSF103473">
    <property type="entry name" value="MFS general substrate transporter"/>
    <property type="match status" value="1"/>
</dbReference>
<keyword evidence="8" id="KW-1185">Reference proteome</keyword>
<feature type="transmembrane region" description="Helical" evidence="5">
    <location>
        <begin position="261"/>
        <end position="283"/>
    </location>
</feature>
<feature type="transmembrane region" description="Helical" evidence="5">
    <location>
        <begin position="232"/>
        <end position="255"/>
    </location>
</feature>
<evidence type="ECO:0000256" key="5">
    <source>
        <dbReference type="SAM" id="Phobius"/>
    </source>
</evidence>
<dbReference type="EMBL" id="JBHSOC010000023">
    <property type="protein sequence ID" value="MFC5642838.1"/>
    <property type="molecule type" value="Genomic_DNA"/>
</dbReference>
<evidence type="ECO:0000256" key="4">
    <source>
        <dbReference type="ARBA" id="ARBA00023136"/>
    </source>
</evidence>
<keyword evidence="2 5" id="KW-0812">Transmembrane</keyword>
<dbReference type="Proteomes" id="UP001596066">
    <property type="component" value="Unassembled WGS sequence"/>
</dbReference>
<name>A0ABW0VAD0_9ACTN</name>
<feature type="transmembrane region" description="Helical" evidence="5">
    <location>
        <begin position="114"/>
        <end position="133"/>
    </location>
</feature>
<comment type="subcellular location">
    <subcellularLocation>
        <location evidence="1">Cell membrane</location>
        <topology evidence="1">Multi-pass membrane protein</topology>
    </subcellularLocation>
</comment>
<dbReference type="PANTHER" id="PTHR23542:SF1">
    <property type="entry name" value="MAJOR FACILITATOR SUPERFAMILY (MFS) PROFILE DOMAIN-CONTAINING PROTEIN"/>
    <property type="match status" value="1"/>
</dbReference>
<feature type="transmembrane region" description="Helical" evidence="5">
    <location>
        <begin position="29"/>
        <end position="48"/>
    </location>
</feature>